<reference evidence="11 12" key="1">
    <citation type="journal article" date="2022" name="Nat. Genet.">
        <title>Improved pea reference genome and pan-genome highlight genomic features and evolutionary characteristics.</title>
        <authorList>
            <person name="Yang T."/>
            <person name="Liu R."/>
            <person name="Luo Y."/>
            <person name="Hu S."/>
            <person name="Wang D."/>
            <person name="Wang C."/>
            <person name="Pandey M.K."/>
            <person name="Ge S."/>
            <person name="Xu Q."/>
            <person name="Li N."/>
            <person name="Li G."/>
            <person name="Huang Y."/>
            <person name="Saxena R.K."/>
            <person name="Ji Y."/>
            <person name="Li M."/>
            <person name="Yan X."/>
            <person name="He Y."/>
            <person name="Liu Y."/>
            <person name="Wang X."/>
            <person name="Xiang C."/>
            <person name="Varshney R.K."/>
            <person name="Ding H."/>
            <person name="Gao S."/>
            <person name="Zong X."/>
        </authorList>
    </citation>
    <scope>NUCLEOTIDE SEQUENCE [LARGE SCALE GENOMIC DNA]</scope>
    <source>
        <strain evidence="11 12">cv. Zhongwan 6</strain>
    </source>
</reference>
<evidence type="ECO:0000313" key="12">
    <source>
        <dbReference type="Proteomes" id="UP001058974"/>
    </source>
</evidence>
<dbReference type="GO" id="GO:0009813">
    <property type="term" value="P:flavonoid biosynthetic process"/>
    <property type="evidence" value="ECO:0007669"/>
    <property type="project" value="UniProtKB-KW"/>
</dbReference>
<dbReference type="InterPro" id="IPR001099">
    <property type="entry name" value="Chalcone/stilbene_synt_N"/>
</dbReference>
<evidence type="ECO:0000256" key="5">
    <source>
        <dbReference type="ARBA" id="ARBA00022679"/>
    </source>
</evidence>
<dbReference type="Gramene" id="Psat02G0552100-T1">
    <property type="protein sequence ID" value="KAI5440208.1"/>
    <property type="gene ID" value="KIW84_025521"/>
</dbReference>
<organism evidence="11 12">
    <name type="scientific">Pisum sativum</name>
    <name type="common">Garden pea</name>
    <name type="synonym">Lathyrus oleraceus</name>
    <dbReference type="NCBI Taxonomy" id="3888"/>
    <lineage>
        <taxon>Eukaryota</taxon>
        <taxon>Viridiplantae</taxon>
        <taxon>Streptophyta</taxon>
        <taxon>Embryophyta</taxon>
        <taxon>Tracheophyta</taxon>
        <taxon>Spermatophyta</taxon>
        <taxon>Magnoliopsida</taxon>
        <taxon>eudicotyledons</taxon>
        <taxon>Gunneridae</taxon>
        <taxon>Pentapetalae</taxon>
        <taxon>rosids</taxon>
        <taxon>fabids</taxon>
        <taxon>Fabales</taxon>
        <taxon>Fabaceae</taxon>
        <taxon>Papilionoideae</taxon>
        <taxon>50 kb inversion clade</taxon>
        <taxon>NPAAA clade</taxon>
        <taxon>Hologalegina</taxon>
        <taxon>IRL clade</taxon>
        <taxon>Fabeae</taxon>
        <taxon>Lathyrus</taxon>
    </lineage>
</organism>
<comment type="caution">
    <text evidence="11">The sequence shown here is derived from an EMBL/GenBank/DDBJ whole genome shotgun (WGS) entry which is preliminary data.</text>
</comment>
<evidence type="ECO:0000259" key="9">
    <source>
        <dbReference type="Pfam" id="PF00195"/>
    </source>
</evidence>
<dbReference type="PANTHER" id="PTHR11877">
    <property type="entry name" value="HYDROXYMETHYLGLUTARYL-COA SYNTHASE"/>
    <property type="match status" value="1"/>
</dbReference>
<evidence type="ECO:0000256" key="6">
    <source>
        <dbReference type="ARBA" id="ARBA00023241"/>
    </source>
</evidence>
<dbReference type="InterPro" id="IPR018088">
    <property type="entry name" value="Chalcone/stilbene_synthase_AS"/>
</dbReference>
<keyword evidence="12" id="KW-1185">Reference proteome</keyword>
<feature type="domain" description="Chalcone/stilbene synthase N-terminal" evidence="9">
    <location>
        <begin position="440"/>
        <end position="663"/>
    </location>
</feature>
<comment type="similarity">
    <text evidence="3 8">Belongs to the thiolase-like superfamily. Chalcone/stilbene synthases family.</text>
</comment>
<dbReference type="PANTHER" id="PTHR11877:SF62">
    <property type="entry name" value="CHALCONE SYNTHASE 7"/>
    <property type="match status" value="1"/>
</dbReference>
<dbReference type="Pfam" id="PF00195">
    <property type="entry name" value="Chal_sti_synt_N"/>
    <property type="match status" value="2"/>
</dbReference>
<evidence type="ECO:0000256" key="3">
    <source>
        <dbReference type="ARBA" id="ARBA00005531"/>
    </source>
</evidence>
<dbReference type="InterPro" id="IPR011141">
    <property type="entry name" value="Polyketide_synthase_type-III"/>
</dbReference>
<dbReference type="GO" id="GO:0016210">
    <property type="term" value="F:naringenin-chalcone synthase activity"/>
    <property type="evidence" value="ECO:0007669"/>
    <property type="project" value="UniProtKB-EC"/>
</dbReference>
<dbReference type="Proteomes" id="UP001058974">
    <property type="component" value="Chromosome 2"/>
</dbReference>
<evidence type="ECO:0000256" key="2">
    <source>
        <dbReference type="ARBA" id="ARBA00004966"/>
    </source>
</evidence>
<keyword evidence="7 8" id="KW-0012">Acyltransferase</keyword>
<comment type="function">
    <text evidence="1">The primary product of this enzyme is 4,2',4',6'-tetrahydroxychalcone (also termed naringenin-chalcone or chalcone) which can under specific conditions spontaneously isomerize into naringenin.</text>
</comment>
<feature type="domain" description="Chalcone/stilbene synthase C-terminal" evidence="10">
    <location>
        <begin position="673"/>
        <end position="822"/>
    </location>
</feature>
<dbReference type="Gene3D" id="3.40.47.10">
    <property type="match status" value="4"/>
</dbReference>
<dbReference type="PROSITE" id="PS00441">
    <property type="entry name" value="CHALCONE_SYNTH"/>
    <property type="match status" value="2"/>
</dbReference>
<dbReference type="SUPFAM" id="SSF53901">
    <property type="entry name" value="Thiolase-like"/>
    <property type="match status" value="4"/>
</dbReference>
<keyword evidence="6" id="KW-0284">Flavonoid biosynthesis</keyword>
<dbReference type="InterPro" id="IPR016039">
    <property type="entry name" value="Thiolase-like"/>
</dbReference>
<evidence type="ECO:0000256" key="7">
    <source>
        <dbReference type="ARBA" id="ARBA00023315"/>
    </source>
</evidence>
<dbReference type="GO" id="GO:0030639">
    <property type="term" value="P:polyketide biosynthetic process"/>
    <property type="evidence" value="ECO:0007669"/>
    <property type="project" value="TreeGrafter"/>
</dbReference>
<accession>A0A9D4YKS6</accession>
<dbReference type="EC" id="2.3.1.74" evidence="4"/>
<comment type="pathway">
    <text evidence="2">Secondary metabolite biosynthesis; flavonoid biosynthesis.</text>
</comment>
<dbReference type="FunFam" id="3.40.47.10:FF:000025">
    <property type="entry name" value="Chalcone synthase 2"/>
    <property type="match status" value="2"/>
</dbReference>
<dbReference type="AlphaFoldDB" id="A0A9D4YKS6"/>
<evidence type="ECO:0000259" key="10">
    <source>
        <dbReference type="Pfam" id="PF02797"/>
    </source>
</evidence>
<evidence type="ECO:0000256" key="4">
    <source>
        <dbReference type="ARBA" id="ARBA00012975"/>
    </source>
</evidence>
<feature type="domain" description="Chalcone/stilbene synthase C-terminal" evidence="10">
    <location>
        <begin position="238"/>
        <end position="388"/>
    </location>
</feature>
<keyword evidence="5 8" id="KW-0808">Transferase</keyword>
<evidence type="ECO:0000256" key="1">
    <source>
        <dbReference type="ARBA" id="ARBA00002969"/>
    </source>
</evidence>
<dbReference type="EMBL" id="JAMSHJ010000002">
    <property type="protein sequence ID" value="KAI5440208.1"/>
    <property type="molecule type" value="Genomic_DNA"/>
</dbReference>
<evidence type="ECO:0000256" key="8">
    <source>
        <dbReference type="RuleBase" id="RU003633"/>
    </source>
</evidence>
<proteinExistence type="inferred from homology"/>
<protein>
    <recommendedName>
        <fullName evidence="4">chalcone synthase</fullName>
        <ecNumber evidence="4">2.3.1.74</ecNumber>
    </recommendedName>
</protein>
<dbReference type="CDD" id="cd00831">
    <property type="entry name" value="CHS_like"/>
    <property type="match status" value="2"/>
</dbReference>
<dbReference type="FunFam" id="3.40.47.10:FF:000014">
    <property type="entry name" value="Chalcone synthase 1"/>
    <property type="match status" value="2"/>
</dbReference>
<dbReference type="InterPro" id="IPR012328">
    <property type="entry name" value="Chalcone/stilbene_synt_C"/>
</dbReference>
<dbReference type="Pfam" id="PF02797">
    <property type="entry name" value="Chal_sti_synt_C"/>
    <property type="match status" value="2"/>
</dbReference>
<gene>
    <name evidence="11" type="ORF">KIW84_025521</name>
</gene>
<feature type="domain" description="Chalcone/stilbene synthase N-terminal" evidence="9">
    <location>
        <begin position="5"/>
        <end position="228"/>
    </location>
</feature>
<evidence type="ECO:0000313" key="11">
    <source>
        <dbReference type="EMBL" id="KAI5440208.1"/>
    </source>
</evidence>
<sequence length="824" mass="90672">MVSVSEIRKAQRAEGPATILAIGTATPANCVEQSTYPDFYFKITNSEHKTVLKEKFQRMCDKSMIKRRYMYLTEEILKENPSLCEYMAPSLDARQDMVVVEVPRLGKEAAVKAIKEWGQPKSKITHLIFCTTSGVDMPGADYQLTKLLGLRPYVKRYMMYQQGCFAGGTVLRLAKDLAENNKGARVLVVCSEVTAVTFRGPSDTHLDSLVGQALFGDGAAALIVGSDPLPEIEKPIFEMVWTAQTIAPDSEGAIDGHLREAGLTFHLLKDVPGIVSKNINKALVEAFQPLNIDDYNSIFWIAHPGGPAILDQVEEKLGLKPEKMKATREVLSEYGNMSSACVLFILDEMRKKSAQQGLKTTGEGLDWGVLFGFGPGLTIETVVLHSLPTLQYSLFSSSYKTISSHTSFHHNSISTLSFSITSSENQLNSAAKYIKMVSVSEIRKAQRAEGPATILAIGTANPANCVEQSTYPDFYFKITNSEHKTVLKEKFQRMCDKSMIKRRYMYLTEEILKENPSLCEYMAPSLDARQDMVVVEVPRLGKEAAVKAIKEWGQPKSKITHLIFCTTSGVDMPGADYQLTKLLGLRPYVKRYMMYQQGCFAGGTVLRLAKDLAENNKGARVLVVCSEVTAVTFRGPSDTHLDSLVGQALFGDGAAALIVGSDPLPEIEKPIFEMVWTAQTIAPDSEGAIDGHLREAGLTFHLLKDVPGIVSKNINKALVEAFQPLNIDDYNSIFWIAHPGGPAILDQVEEKLGLKPEKMKATREVLSEYGNMSSACVLFILDEMRKKSAQQGLKTTGEGLDWGVLFGFGPGLTIETVVLHSVAI</sequence>
<name>A0A9D4YKS6_PEA</name>